<evidence type="ECO:0000256" key="1">
    <source>
        <dbReference type="SAM" id="MobiDB-lite"/>
    </source>
</evidence>
<organism evidence="2 3">
    <name type="scientific">Lepraria finkii</name>
    <dbReference type="NCBI Taxonomy" id="1340010"/>
    <lineage>
        <taxon>Eukaryota</taxon>
        <taxon>Fungi</taxon>
        <taxon>Dikarya</taxon>
        <taxon>Ascomycota</taxon>
        <taxon>Pezizomycotina</taxon>
        <taxon>Lecanoromycetes</taxon>
        <taxon>OSLEUM clade</taxon>
        <taxon>Lecanoromycetidae</taxon>
        <taxon>Lecanorales</taxon>
        <taxon>Lecanorineae</taxon>
        <taxon>Stereocaulaceae</taxon>
        <taxon>Lepraria</taxon>
    </lineage>
</organism>
<protein>
    <submittedName>
        <fullName evidence="2">Uncharacterized protein</fullName>
    </submittedName>
</protein>
<dbReference type="Proteomes" id="UP001590951">
    <property type="component" value="Unassembled WGS sequence"/>
</dbReference>
<accession>A0ABR4B3X8</accession>
<comment type="caution">
    <text evidence="2">The sequence shown here is derived from an EMBL/GenBank/DDBJ whole genome shotgun (WGS) entry which is preliminary data.</text>
</comment>
<feature type="compositionally biased region" description="Basic and acidic residues" evidence="1">
    <location>
        <begin position="186"/>
        <end position="195"/>
    </location>
</feature>
<name>A0ABR4B3X8_9LECA</name>
<feature type="compositionally biased region" description="Polar residues" evidence="1">
    <location>
        <begin position="95"/>
        <end position="118"/>
    </location>
</feature>
<feature type="region of interest" description="Disordered" evidence="1">
    <location>
        <begin position="88"/>
        <end position="197"/>
    </location>
</feature>
<proteinExistence type="predicted"/>
<reference evidence="2 3" key="1">
    <citation type="submission" date="2024-09" db="EMBL/GenBank/DDBJ databases">
        <title>Rethinking Asexuality: The Enigmatic Case of Functional Sexual Genes in Lepraria (Stereocaulaceae).</title>
        <authorList>
            <person name="Doellman M."/>
            <person name="Sun Y."/>
            <person name="Barcenas-Pena A."/>
            <person name="Lumbsch H.T."/>
            <person name="Grewe F."/>
        </authorList>
    </citation>
    <scope>NUCLEOTIDE SEQUENCE [LARGE SCALE GENOMIC DNA]</scope>
    <source>
        <strain evidence="2 3">Grewe 0041</strain>
    </source>
</reference>
<keyword evidence="3" id="KW-1185">Reference proteome</keyword>
<evidence type="ECO:0000313" key="2">
    <source>
        <dbReference type="EMBL" id="KAL2051601.1"/>
    </source>
</evidence>
<feature type="compositionally biased region" description="Polar residues" evidence="1">
    <location>
        <begin position="125"/>
        <end position="134"/>
    </location>
</feature>
<sequence length="248" mass="27391">MRQDLLGNAQRMSRSMPPTDRSPVPQIQEPEAAKEVPRKALPSSPQRAGLAPNFPLLDSRDSYMSDNGAALRKSNNYLGAFIHSREPSSELLGQKSDSATPNEFPSTPSTNLQQTLNRKSPPPTINTAQQNDRQSLPPANPDASMSPPPRNQSLRASEQGKYENFFDDQSEYGDGFKVTPPSPHGSHPEPNDLNRRSSQAYMPPISEFTLGVDDGGMGYNITSIDYQWESGLYRQTTRVTIRNSGQTE</sequence>
<evidence type="ECO:0000313" key="3">
    <source>
        <dbReference type="Proteomes" id="UP001590951"/>
    </source>
</evidence>
<dbReference type="EMBL" id="JBHFEH010000033">
    <property type="protein sequence ID" value="KAL2051601.1"/>
    <property type="molecule type" value="Genomic_DNA"/>
</dbReference>
<gene>
    <name evidence="2" type="ORF">ABVK25_008015</name>
</gene>
<feature type="region of interest" description="Disordered" evidence="1">
    <location>
        <begin position="1"/>
        <end position="67"/>
    </location>
</feature>